<proteinExistence type="predicted"/>
<reference evidence="3 4" key="1">
    <citation type="submission" date="2019-04" db="EMBL/GenBank/DDBJ databases">
        <title>Mesorhizobium composti sp. nov., isolated from compost.</title>
        <authorList>
            <person name="Lin S.-Y."/>
            <person name="Hameed A."/>
            <person name="Hsieh Y.-T."/>
            <person name="Young C.-C."/>
        </authorList>
    </citation>
    <scope>NUCLEOTIDE SEQUENCE [LARGE SCALE GENOMIC DNA]</scope>
    <source>
        <strain evidence="3 4">CC-YTH430</strain>
    </source>
</reference>
<evidence type="ECO:0000313" key="4">
    <source>
        <dbReference type="Proteomes" id="UP000306441"/>
    </source>
</evidence>
<comment type="caution">
    <text evidence="3">The sequence shown here is derived from an EMBL/GenBank/DDBJ whole genome shotgun (WGS) entry which is preliminary data.</text>
</comment>
<evidence type="ECO:0000259" key="2">
    <source>
        <dbReference type="Pfam" id="PF13467"/>
    </source>
</evidence>
<gene>
    <name evidence="3" type="ORF">E6C48_19075</name>
</gene>
<accession>A0ABY2Q2Z4</accession>
<name>A0ABY2Q2Z4_9HYPH</name>
<feature type="domain" description="Ribbon-helix-helix" evidence="2">
    <location>
        <begin position="28"/>
        <end position="87"/>
    </location>
</feature>
<dbReference type="RefSeq" id="WP_136359780.1">
    <property type="nucleotide sequence ID" value="NZ_SSNY01000013.1"/>
</dbReference>
<dbReference type="InterPro" id="IPR038268">
    <property type="entry name" value="RHH_sf"/>
</dbReference>
<organism evidence="3 4">
    <name type="scientific">Ollibium composti</name>
    <dbReference type="NCBI Taxonomy" id="2675109"/>
    <lineage>
        <taxon>Bacteria</taxon>
        <taxon>Pseudomonadati</taxon>
        <taxon>Pseudomonadota</taxon>
        <taxon>Alphaproteobacteria</taxon>
        <taxon>Hyphomicrobiales</taxon>
        <taxon>Phyllobacteriaceae</taxon>
        <taxon>Ollibium</taxon>
    </lineage>
</organism>
<evidence type="ECO:0000256" key="1">
    <source>
        <dbReference type="SAM" id="MobiDB-lite"/>
    </source>
</evidence>
<dbReference type="InterPro" id="IPR027373">
    <property type="entry name" value="RHH_dom"/>
</dbReference>
<dbReference type="Gene3D" id="1.10.3990.20">
    <property type="entry name" value="protein bp1543"/>
    <property type="match status" value="1"/>
</dbReference>
<dbReference type="Proteomes" id="UP000306441">
    <property type="component" value="Unassembled WGS sequence"/>
</dbReference>
<sequence>MSDKAALPDSRKGQPDQPQVPDLEPEFRVVAHNGQRRGIRLEHGFWEALKKIAAQKKCTLGTIVDEIAEAAGEGANLSSALRVTCLQNATLENAALRRLVSVETVRTILLACPAPAFALENTRKILTFNPPFQNLVRRQLPAGLNDDGRHELKLALDLNISDILERLRLNGNLPVASGFVIGFGERRYRGQINAARAPVVGPELLMAFVVNG</sequence>
<keyword evidence="4" id="KW-1185">Reference proteome</keyword>
<dbReference type="Pfam" id="PF13467">
    <property type="entry name" value="RHH_4"/>
    <property type="match status" value="1"/>
</dbReference>
<protein>
    <recommendedName>
        <fullName evidence="2">Ribbon-helix-helix domain-containing protein</fullName>
    </recommendedName>
</protein>
<dbReference type="EMBL" id="SSNY01000013">
    <property type="protein sequence ID" value="THF55008.1"/>
    <property type="molecule type" value="Genomic_DNA"/>
</dbReference>
<feature type="region of interest" description="Disordered" evidence="1">
    <location>
        <begin position="1"/>
        <end position="22"/>
    </location>
</feature>
<evidence type="ECO:0000313" key="3">
    <source>
        <dbReference type="EMBL" id="THF55008.1"/>
    </source>
</evidence>